<evidence type="ECO:0000313" key="2">
    <source>
        <dbReference type="EMBL" id="MDA2809599.1"/>
    </source>
</evidence>
<dbReference type="Proteomes" id="UP001527866">
    <property type="component" value="Unassembled WGS sequence"/>
</dbReference>
<dbReference type="PANTHER" id="PTHR40265:SF1">
    <property type="entry name" value="GLYOXALASE-LIKE DOMAIN-CONTAINING PROTEIN"/>
    <property type="match status" value="1"/>
</dbReference>
<dbReference type="SUPFAM" id="SSF54593">
    <property type="entry name" value="Glyoxalase/Bleomycin resistance protein/Dihydroxybiphenyl dioxygenase"/>
    <property type="match status" value="1"/>
</dbReference>
<gene>
    <name evidence="2" type="ORF">O4J56_03005</name>
</gene>
<dbReference type="InterPro" id="IPR029068">
    <property type="entry name" value="Glyas_Bleomycin-R_OHBP_Dase"/>
</dbReference>
<proteinExistence type="predicted"/>
<dbReference type="Pfam" id="PF13468">
    <property type="entry name" value="Glyoxalase_3"/>
    <property type="match status" value="1"/>
</dbReference>
<dbReference type="InterPro" id="IPR025870">
    <property type="entry name" value="Glyoxalase-like_dom"/>
</dbReference>
<dbReference type="EMBL" id="JAQFWQ010000005">
    <property type="protein sequence ID" value="MDA2809599.1"/>
    <property type="molecule type" value="Genomic_DNA"/>
</dbReference>
<protein>
    <submittedName>
        <fullName evidence="2">VOC family protein</fullName>
    </submittedName>
</protein>
<dbReference type="InterPro" id="IPR037523">
    <property type="entry name" value="VOC_core"/>
</dbReference>
<reference evidence="2 3" key="1">
    <citation type="submission" date="2023-01" db="EMBL/GenBank/DDBJ databases">
        <title>Draft genome sequence of Nocardiopsis sp. RSe5-2 isolated from halophytes.</title>
        <authorList>
            <person name="Duangmal K."/>
            <person name="Chantavorakit T."/>
        </authorList>
    </citation>
    <scope>NUCLEOTIDE SEQUENCE [LARGE SCALE GENOMIC DNA]</scope>
    <source>
        <strain evidence="2 3">RSe5-2</strain>
    </source>
</reference>
<dbReference type="RefSeq" id="WP_270683502.1">
    <property type="nucleotide sequence ID" value="NZ_JAQFWQ010000005.1"/>
</dbReference>
<dbReference type="PROSITE" id="PS51819">
    <property type="entry name" value="VOC"/>
    <property type="match status" value="1"/>
</dbReference>
<evidence type="ECO:0000259" key="1">
    <source>
        <dbReference type="PROSITE" id="PS51819"/>
    </source>
</evidence>
<comment type="caution">
    <text evidence="2">The sequence shown here is derived from an EMBL/GenBank/DDBJ whole genome shotgun (WGS) entry which is preliminary data.</text>
</comment>
<accession>A0ABT4TZD4</accession>
<keyword evidence="3" id="KW-1185">Reference proteome</keyword>
<feature type="domain" description="VOC" evidence="1">
    <location>
        <begin position="6"/>
        <end position="141"/>
    </location>
</feature>
<dbReference type="PANTHER" id="PTHR40265">
    <property type="entry name" value="BLL2707 PROTEIN"/>
    <property type="match status" value="1"/>
</dbReference>
<sequence>MGIPPGLDHIVYAAPDLPAAGEAFARLTGVEPAVGGSHPGWGTRNLLVGIGHGAYLELVGPDPSQIPPAGPRPFRVDDLSGPGAVTWAVRRDGLAAHARRARCAGYDPGRVLSMSRRRPDGTVLSWDLTDPLGAHPSGAVPFLIDWGGSPHPSASGLPEVRLAGMRVQAPDPDAVAGPLESVGAGVRAEPGPAGLVVALDTPNGRVELGPPPTG</sequence>
<name>A0ABT4TZD4_9ACTN</name>
<dbReference type="Gene3D" id="3.10.180.10">
    <property type="entry name" value="2,3-Dihydroxybiphenyl 1,2-Dioxygenase, domain 1"/>
    <property type="match status" value="1"/>
</dbReference>
<organism evidence="2 3">
    <name type="scientific">Nocardiopsis endophytica</name>
    <dbReference type="NCBI Taxonomy" id="3018445"/>
    <lineage>
        <taxon>Bacteria</taxon>
        <taxon>Bacillati</taxon>
        <taxon>Actinomycetota</taxon>
        <taxon>Actinomycetes</taxon>
        <taxon>Streptosporangiales</taxon>
        <taxon>Nocardiopsidaceae</taxon>
        <taxon>Nocardiopsis</taxon>
    </lineage>
</organism>
<evidence type="ECO:0000313" key="3">
    <source>
        <dbReference type="Proteomes" id="UP001527866"/>
    </source>
</evidence>